<dbReference type="Proteomes" id="UP000052237">
    <property type="component" value="Unassembled WGS sequence"/>
</dbReference>
<keyword evidence="3" id="KW-0949">S-adenosyl-L-methionine</keyword>
<keyword evidence="2 5" id="KW-0808">Transferase</keyword>
<evidence type="ECO:0000313" key="6">
    <source>
        <dbReference type="Proteomes" id="UP000052237"/>
    </source>
</evidence>
<dbReference type="GO" id="GO:0009307">
    <property type="term" value="P:DNA restriction-modification system"/>
    <property type="evidence" value="ECO:0007669"/>
    <property type="project" value="InterPro"/>
</dbReference>
<feature type="binding site" evidence="4">
    <location>
        <position position="86"/>
    </location>
    <ligand>
        <name>S-adenosyl-L-methionine</name>
        <dbReference type="ChEBI" id="CHEBI:59789"/>
    </ligand>
</feature>
<dbReference type="GO" id="GO:0043565">
    <property type="term" value="F:sequence-specific DNA binding"/>
    <property type="evidence" value="ECO:0007669"/>
    <property type="project" value="TreeGrafter"/>
</dbReference>
<dbReference type="GO" id="GO:0009007">
    <property type="term" value="F:site-specific DNA-methyltransferase (adenine-specific) activity"/>
    <property type="evidence" value="ECO:0007669"/>
    <property type="project" value="UniProtKB-EC"/>
</dbReference>
<evidence type="ECO:0000256" key="2">
    <source>
        <dbReference type="ARBA" id="ARBA00022679"/>
    </source>
</evidence>
<dbReference type="EMBL" id="FAVB01000005">
    <property type="protein sequence ID" value="CUU87796.1"/>
    <property type="molecule type" value="Genomic_DNA"/>
</dbReference>
<sequence>MQQTKQGNRSAIADVSVTLKASFSGSQGSPRTTHLRAPFGWVGGKSLLAKHIIPLMPPHQRYVEVFGGALSVFYQKEPSKVEIVNDINSNLINLHRIIRTRPQSLSMAINSLFRSRELFYSIKEGKLKPRNNIEAAAFYFYLLATSFGSKGDNFAMTKGRTHKNIYRDFYVYSKRLKQALIENLSYERLIKEYDSDETLFYVDPPYVGTENYYKMINGFTMKDHENLVGILKSIKGKFMLSYNDCEVVRDLYKGFKFKELAVNYSLNGKARKKGSELLIMNY</sequence>
<feature type="binding site" evidence="4">
    <location>
        <position position="41"/>
    </location>
    <ligand>
        <name>S-adenosyl-L-methionine</name>
        <dbReference type="ChEBI" id="CHEBI:59789"/>
    </ligand>
</feature>
<gene>
    <name evidence="5" type="primary">dam</name>
    <name evidence="5" type="ORF">ERS686654_01809</name>
</gene>
<dbReference type="GO" id="GO:0006298">
    <property type="term" value="P:mismatch repair"/>
    <property type="evidence" value="ECO:0007669"/>
    <property type="project" value="TreeGrafter"/>
</dbReference>
<dbReference type="EC" id="2.1.1.72" evidence="5"/>
<dbReference type="RefSeq" id="WP_059435363.1">
    <property type="nucleotide sequence ID" value="NZ_FAVB01000005.1"/>
</dbReference>
<dbReference type="InterPro" id="IPR029063">
    <property type="entry name" value="SAM-dependent_MTases_sf"/>
</dbReference>
<evidence type="ECO:0000256" key="3">
    <source>
        <dbReference type="ARBA" id="ARBA00022691"/>
    </source>
</evidence>
<name>A0A0S4SN52_CAMHY</name>
<dbReference type="InterPro" id="IPR012263">
    <property type="entry name" value="M_m6A_EcoRV"/>
</dbReference>
<dbReference type="GO" id="GO:0032259">
    <property type="term" value="P:methylation"/>
    <property type="evidence" value="ECO:0007669"/>
    <property type="project" value="UniProtKB-KW"/>
</dbReference>
<evidence type="ECO:0000256" key="1">
    <source>
        <dbReference type="ARBA" id="ARBA00022603"/>
    </source>
</evidence>
<keyword evidence="1 5" id="KW-0489">Methyltransferase</keyword>
<dbReference type="PANTHER" id="PTHR30481">
    <property type="entry name" value="DNA ADENINE METHYLASE"/>
    <property type="match status" value="1"/>
</dbReference>
<dbReference type="SUPFAM" id="SSF53335">
    <property type="entry name" value="S-adenosyl-L-methionine-dependent methyltransferases"/>
    <property type="match status" value="1"/>
</dbReference>
<dbReference type="InterPro" id="IPR012327">
    <property type="entry name" value="MeTrfase_D12"/>
</dbReference>
<dbReference type="PRINTS" id="PR00505">
    <property type="entry name" value="D12N6MTFRASE"/>
</dbReference>
<reference evidence="5 6" key="1">
    <citation type="submission" date="2015-11" db="EMBL/GenBank/DDBJ databases">
        <authorList>
            <consortium name="Pathogen Informatics"/>
        </authorList>
    </citation>
    <scope>NUCLEOTIDE SEQUENCE [LARGE SCALE GENOMIC DNA]</scope>
    <source>
        <strain evidence="5 6">006A-0059</strain>
    </source>
</reference>
<dbReference type="Pfam" id="PF02086">
    <property type="entry name" value="MethyltransfD12"/>
    <property type="match status" value="1"/>
</dbReference>
<dbReference type="PIRSF" id="PIRSF000398">
    <property type="entry name" value="M_m6A_EcoRV"/>
    <property type="match status" value="1"/>
</dbReference>
<feature type="binding site" evidence="4">
    <location>
        <position position="45"/>
    </location>
    <ligand>
        <name>S-adenosyl-L-methionine</name>
        <dbReference type="ChEBI" id="CHEBI:59789"/>
    </ligand>
</feature>
<proteinExistence type="predicted"/>
<accession>A0A0S4SN52</accession>
<dbReference type="Gene3D" id="3.40.50.150">
    <property type="entry name" value="Vaccinia Virus protein VP39"/>
    <property type="match status" value="2"/>
</dbReference>
<keyword evidence="6" id="KW-1185">Reference proteome</keyword>
<evidence type="ECO:0000313" key="5">
    <source>
        <dbReference type="EMBL" id="CUU87796.1"/>
    </source>
</evidence>
<feature type="binding site" evidence="4">
    <location>
        <position position="203"/>
    </location>
    <ligand>
        <name>S-adenosyl-L-methionine</name>
        <dbReference type="ChEBI" id="CHEBI:59789"/>
    </ligand>
</feature>
<organism evidence="5 6">
    <name type="scientific">Campylobacter hyointestinalis subsp. hyointestinalis</name>
    <dbReference type="NCBI Taxonomy" id="91352"/>
    <lineage>
        <taxon>Bacteria</taxon>
        <taxon>Pseudomonadati</taxon>
        <taxon>Campylobacterota</taxon>
        <taxon>Epsilonproteobacteria</taxon>
        <taxon>Campylobacterales</taxon>
        <taxon>Campylobacteraceae</taxon>
        <taxon>Campylobacter</taxon>
    </lineage>
</organism>
<dbReference type="GO" id="GO:1904047">
    <property type="term" value="F:S-adenosyl-L-methionine binding"/>
    <property type="evidence" value="ECO:0007669"/>
    <property type="project" value="TreeGrafter"/>
</dbReference>
<comment type="caution">
    <text evidence="5">The sequence shown here is derived from an EMBL/GenBank/DDBJ whole genome shotgun (WGS) entry which is preliminary data.</text>
</comment>
<dbReference type="AlphaFoldDB" id="A0A0S4SN52"/>
<evidence type="ECO:0000256" key="4">
    <source>
        <dbReference type="PIRSR" id="PIRSR000398-1"/>
    </source>
</evidence>
<protein>
    <submittedName>
        <fullName evidence="5">Type II DNA modification methyltransferase</fullName>
        <ecNumber evidence="5">2.1.1.72</ecNumber>
    </submittedName>
</protein>